<dbReference type="Proteomes" id="UP000319502">
    <property type="component" value="Unassembled WGS sequence"/>
</dbReference>
<dbReference type="InterPro" id="IPR005769">
    <property type="entry name" value="PhnE/PtxC"/>
</dbReference>
<sequence>MPRRGLMLTALVLAAVAASVWRLDLIAAFAEGQDSLGELLGFLQRFAAPDTSPAFLAKVGQGAIETLAISLIGTLLAVIGGVALALPASGRLGRLGQLASRFILNLLRSVPELVWATLTVLAAGLGPFAGTLALALHTTGVLGRLYAEALENAPPAPEAALRGAGSGAAAAFLYGTLPAVAPQWVAYGLYRWEMNIRMAAILGFVGAGGLGAQLYYALSLFHEAQAATLIVAMLVLSLAVDALSGWLRRRLVVA</sequence>
<dbReference type="AlphaFoldDB" id="A0A557QZG0"/>
<dbReference type="SUPFAM" id="SSF161098">
    <property type="entry name" value="MetI-like"/>
    <property type="match status" value="1"/>
</dbReference>
<keyword evidence="5 7" id="KW-1133">Transmembrane helix</keyword>
<evidence type="ECO:0000256" key="2">
    <source>
        <dbReference type="ARBA" id="ARBA00022448"/>
    </source>
</evidence>
<evidence type="ECO:0000256" key="4">
    <source>
        <dbReference type="ARBA" id="ARBA00022692"/>
    </source>
</evidence>
<dbReference type="Pfam" id="PF00528">
    <property type="entry name" value="BPD_transp_1"/>
    <property type="match status" value="1"/>
</dbReference>
<dbReference type="NCBIfam" id="TIGR01097">
    <property type="entry name" value="PhnE"/>
    <property type="match status" value="1"/>
</dbReference>
<evidence type="ECO:0000256" key="3">
    <source>
        <dbReference type="ARBA" id="ARBA00022475"/>
    </source>
</evidence>
<proteinExistence type="inferred from homology"/>
<protein>
    <submittedName>
        <fullName evidence="9">Phosphonate ABC transporter, permease protein PhnE</fullName>
    </submittedName>
</protein>
<dbReference type="Gene3D" id="1.10.3720.10">
    <property type="entry name" value="MetI-like"/>
    <property type="match status" value="1"/>
</dbReference>
<dbReference type="PROSITE" id="PS50928">
    <property type="entry name" value="ABC_TM1"/>
    <property type="match status" value="1"/>
</dbReference>
<gene>
    <name evidence="9" type="primary">phnE</name>
    <name evidence="9" type="ORF">FHP91_05940</name>
</gene>
<evidence type="ECO:0000313" key="9">
    <source>
        <dbReference type="EMBL" id="TVO58295.1"/>
    </source>
</evidence>
<evidence type="ECO:0000256" key="1">
    <source>
        <dbReference type="ARBA" id="ARBA00004651"/>
    </source>
</evidence>
<comment type="subcellular location">
    <subcellularLocation>
        <location evidence="1 7">Cell membrane</location>
        <topology evidence="1 7">Multi-pass membrane protein</topology>
    </subcellularLocation>
</comment>
<comment type="similarity">
    <text evidence="7">Belongs to the binding-protein-dependent transport system permease family.</text>
</comment>
<keyword evidence="2 7" id="KW-0813">Transport</keyword>
<feature type="transmembrane region" description="Helical" evidence="7">
    <location>
        <begin position="199"/>
        <end position="218"/>
    </location>
</feature>
<feature type="transmembrane region" description="Helical" evidence="7">
    <location>
        <begin position="224"/>
        <end position="247"/>
    </location>
</feature>
<feature type="transmembrane region" description="Helical" evidence="7">
    <location>
        <begin position="113"/>
        <end position="136"/>
    </location>
</feature>
<evidence type="ECO:0000313" key="10">
    <source>
        <dbReference type="Proteomes" id="UP000319502"/>
    </source>
</evidence>
<feature type="transmembrane region" description="Helical" evidence="7">
    <location>
        <begin position="67"/>
        <end position="92"/>
    </location>
</feature>
<dbReference type="InterPro" id="IPR035906">
    <property type="entry name" value="MetI-like_sf"/>
</dbReference>
<name>A0A557QZG0_9RHOO</name>
<dbReference type="EMBL" id="VMNK01000004">
    <property type="protein sequence ID" value="TVO58295.1"/>
    <property type="molecule type" value="Genomic_DNA"/>
</dbReference>
<keyword evidence="4 7" id="KW-0812">Transmembrane</keyword>
<accession>A0A557QZG0</accession>
<dbReference type="PANTHER" id="PTHR30043:SF1">
    <property type="entry name" value="ABC TRANSPORT SYSTEM PERMEASE PROTEIN P69"/>
    <property type="match status" value="1"/>
</dbReference>
<dbReference type="OrthoDB" id="8557224at2"/>
<dbReference type="GO" id="GO:0015416">
    <property type="term" value="F:ABC-type phosphonate transporter activity"/>
    <property type="evidence" value="ECO:0007669"/>
    <property type="project" value="InterPro"/>
</dbReference>
<feature type="domain" description="ABC transmembrane type-1" evidence="8">
    <location>
        <begin position="63"/>
        <end position="244"/>
    </location>
</feature>
<evidence type="ECO:0000256" key="6">
    <source>
        <dbReference type="ARBA" id="ARBA00023136"/>
    </source>
</evidence>
<dbReference type="GO" id="GO:0005886">
    <property type="term" value="C:plasma membrane"/>
    <property type="evidence" value="ECO:0007669"/>
    <property type="project" value="UniProtKB-SubCell"/>
</dbReference>
<keyword evidence="10" id="KW-1185">Reference proteome</keyword>
<keyword evidence="6 7" id="KW-0472">Membrane</keyword>
<evidence type="ECO:0000259" key="8">
    <source>
        <dbReference type="PROSITE" id="PS50928"/>
    </source>
</evidence>
<evidence type="ECO:0000256" key="7">
    <source>
        <dbReference type="RuleBase" id="RU363032"/>
    </source>
</evidence>
<evidence type="ECO:0000256" key="5">
    <source>
        <dbReference type="ARBA" id="ARBA00022989"/>
    </source>
</evidence>
<dbReference type="PANTHER" id="PTHR30043">
    <property type="entry name" value="PHOSPHONATES TRANSPORT SYSTEM PERMEASE PROTEIN"/>
    <property type="match status" value="1"/>
</dbReference>
<dbReference type="CDD" id="cd06261">
    <property type="entry name" value="TM_PBP2"/>
    <property type="match status" value="1"/>
</dbReference>
<keyword evidence="3" id="KW-1003">Cell membrane</keyword>
<reference evidence="9 10" key="1">
    <citation type="submission" date="2019-07" db="EMBL/GenBank/DDBJ databases">
        <title>The pathways for chlorine oxyanion respiration interact through the shared metabolite chlorate.</title>
        <authorList>
            <person name="Barnum T.P."/>
            <person name="Cheng Y."/>
            <person name="Hill K.A."/>
            <person name="Lucas L.N."/>
            <person name="Carlson H.K."/>
            <person name="Coates J.D."/>
        </authorList>
    </citation>
    <scope>NUCLEOTIDE SEQUENCE [LARGE SCALE GENOMIC DNA]</scope>
    <source>
        <strain evidence="9 10">SFB-3</strain>
    </source>
</reference>
<comment type="caution">
    <text evidence="9">The sequence shown here is derived from an EMBL/GenBank/DDBJ whole genome shotgun (WGS) entry which is preliminary data.</text>
</comment>
<organism evidence="9 10">
    <name type="scientific">Denitromonas halophila</name>
    <dbReference type="NCBI Taxonomy" id="1629404"/>
    <lineage>
        <taxon>Bacteria</taxon>
        <taxon>Pseudomonadati</taxon>
        <taxon>Pseudomonadota</taxon>
        <taxon>Betaproteobacteria</taxon>
        <taxon>Rhodocyclales</taxon>
        <taxon>Zoogloeaceae</taxon>
        <taxon>Denitromonas</taxon>
    </lineage>
</organism>
<dbReference type="InterPro" id="IPR000515">
    <property type="entry name" value="MetI-like"/>
</dbReference>